<reference evidence="2" key="1">
    <citation type="submission" date="2022-12" db="EMBL/GenBank/DDBJ databases">
        <title>Genome assemblies of Blomia tropicalis.</title>
        <authorList>
            <person name="Cui Y."/>
        </authorList>
    </citation>
    <scope>NUCLEOTIDE SEQUENCE</scope>
    <source>
        <tissue evidence="2">Adult mites</tissue>
    </source>
</reference>
<dbReference type="EMBL" id="JAPWDV010000003">
    <property type="protein sequence ID" value="KAJ6218582.1"/>
    <property type="molecule type" value="Genomic_DNA"/>
</dbReference>
<comment type="caution">
    <text evidence="2">The sequence shown here is derived from an EMBL/GenBank/DDBJ whole genome shotgun (WGS) entry which is preliminary data.</text>
</comment>
<feature type="region of interest" description="Disordered" evidence="1">
    <location>
        <begin position="121"/>
        <end position="140"/>
    </location>
</feature>
<gene>
    <name evidence="2" type="ORF">RDWZM_009739</name>
</gene>
<name>A0A9Q0M6V2_BLOTA</name>
<feature type="compositionally biased region" description="Basic and acidic residues" evidence="1">
    <location>
        <begin position="9"/>
        <end position="20"/>
    </location>
</feature>
<evidence type="ECO:0000313" key="2">
    <source>
        <dbReference type="EMBL" id="KAJ6218582.1"/>
    </source>
</evidence>
<protein>
    <submittedName>
        <fullName evidence="2">Uncharacterized protein</fullName>
    </submittedName>
</protein>
<feature type="region of interest" description="Disordered" evidence="1">
    <location>
        <begin position="1"/>
        <end position="101"/>
    </location>
</feature>
<dbReference type="AlphaFoldDB" id="A0A9Q0M6V2"/>
<evidence type="ECO:0000256" key="1">
    <source>
        <dbReference type="SAM" id="MobiDB-lite"/>
    </source>
</evidence>
<evidence type="ECO:0000313" key="3">
    <source>
        <dbReference type="Proteomes" id="UP001142055"/>
    </source>
</evidence>
<proteinExistence type="predicted"/>
<dbReference type="Proteomes" id="UP001142055">
    <property type="component" value="Chromosome 3"/>
</dbReference>
<sequence>MDGGYGGHGKWDEQNNERNPAHGTNKNDQGQDNNDQGQDNNDQGQDNNDQGQDNNDQGQDNNDQGQDNNRQRRSMPSPRGMFRSSHPRPRHSMRQNSSSMYGQEMLYCIDGRTGRPVIIDLSNSTMSSTSDMSSTTPMST</sequence>
<feature type="compositionally biased region" description="Low complexity" evidence="1">
    <location>
        <begin position="27"/>
        <end position="68"/>
    </location>
</feature>
<feature type="compositionally biased region" description="Low complexity" evidence="1">
    <location>
        <begin position="122"/>
        <end position="140"/>
    </location>
</feature>
<accession>A0A9Q0M6V2</accession>
<organism evidence="2 3">
    <name type="scientific">Blomia tropicalis</name>
    <name type="common">Mite</name>
    <dbReference type="NCBI Taxonomy" id="40697"/>
    <lineage>
        <taxon>Eukaryota</taxon>
        <taxon>Metazoa</taxon>
        <taxon>Ecdysozoa</taxon>
        <taxon>Arthropoda</taxon>
        <taxon>Chelicerata</taxon>
        <taxon>Arachnida</taxon>
        <taxon>Acari</taxon>
        <taxon>Acariformes</taxon>
        <taxon>Sarcoptiformes</taxon>
        <taxon>Astigmata</taxon>
        <taxon>Glycyphagoidea</taxon>
        <taxon>Echimyopodidae</taxon>
        <taxon>Blomia</taxon>
    </lineage>
</organism>
<keyword evidence="3" id="KW-1185">Reference proteome</keyword>